<evidence type="ECO:0000259" key="6">
    <source>
        <dbReference type="PROSITE" id="PS00623"/>
    </source>
</evidence>
<comment type="similarity">
    <text evidence="2 4">Belongs to the GMC oxidoreductase family.</text>
</comment>
<dbReference type="PROSITE" id="PS00623">
    <property type="entry name" value="GMC_OXRED_1"/>
    <property type="match status" value="1"/>
</dbReference>
<feature type="binding site" evidence="3">
    <location>
        <position position="231"/>
    </location>
    <ligand>
        <name>FAD</name>
        <dbReference type="ChEBI" id="CHEBI:57692"/>
    </ligand>
</feature>
<dbReference type="Pfam" id="PF05199">
    <property type="entry name" value="GMC_oxred_C"/>
    <property type="match status" value="1"/>
</dbReference>
<dbReference type="InterPro" id="IPR012132">
    <property type="entry name" value="GMC_OxRdtase"/>
</dbReference>
<dbReference type="GO" id="GO:0050660">
    <property type="term" value="F:flavin adenine dinucleotide binding"/>
    <property type="evidence" value="ECO:0007669"/>
    <property type="project" value="InterPro"/>
</dbReference>
<reference evidence="8 9" key="1">
    <citation type="journal article" date="2019" name="Nat. Ecol. Evol.">
        <title>Megaphylogeny resolves global patterns of mushroom evolution.</title>
        <authorList>
            <person name="Varga T."/>
            <person name="Krizsan K."/>
            <person name="Foldi C."/>
            <person name="Dima B."/>
            <person name="Sanchez-Garcia M."/>
            <person name="Sanchez-Ramirez S."/>
            <person name="Szollosi G.J."/>
            <person name="Szarkandi J.G."/>
            <person name="Papp V."/>
            <person name="Albert L."/>
            <person name="Andreopoulos W."/>
            <person name="Angelini C."/>
            <person name="Antonin V."/>
            <person name="Barry K.W."/>
            <person name="Bougher N.L."/>
            <person name="Buchanan P."/>
            <person name="Buyck B."/>
            <person name="Bense V."/>
            <person name="Catcheside P."/>
            <person name="Chovatia M."/>
            <person name="Cooper J."/>
            <person name="Damon W."/>
            <person name="Desjardin D."/>
            <person name="Finy P."/>
            <person name="Geml J."/>
            <person name="Haridas S."/>
            <person name="Hughes K."/>
            <person name="Justo A."/>
            <person name="Karasinski D."/>
            <person name="Kautmanova I."/>
            <person name="Kiss B."/>
            <person name="Kocsube S."/>
            <person name="Kotiranta H."/>
            <person name="LaButti K.M."/>
            <person name="Lechner B.E."/>
            <person name="Liimatainen K."/>
            <person name="Lipzen A."/>
            <person name="Lukacs Z."/>
            <person name="Mihaltcheva S."/>
            <person name="Morgado L.N."/>
            <person name="Niskanen T."/>
            <person name="Noordeloos M.E."/>
            <person name="Ohm R.A."/>
            <person name="Ortiz-Santana B."/>
            <person name="Ovrebo C."/>
            <person name="Racz N."/>
            <person name="Riley R."/>
            <person name="Savchenko A."/>
            <person name="Shiryaev A."/>
            <person name="Soop K."/>
            <person name="Spirin V."/>
            <person name="Szebenyi C."/>
            <person name="Tomsovsky M."/>
            <person name="Tulloss R.E."/>
            <person name="Uehling J."/>
            <person name="Grigoriev I.V."/>
            <person name="Vagvolgyi C."/>
            <person name="Papp T."/>
            <person name="Martin F.M."/>
            <person name="Miettinen O."/>
            <person name="Hibbett D.S."/>
            <person name="Nagy L.G."/>
        </authorList>
    </citation>
    <scope>NUCLEOTIDE SEQUENCE [LARGE SCALE GENOMIC DNA]</scope>
    <source>
        <strain evidence="8 9">CBS 962.96</strain>
    </source>
</reference>
<dbReference type="SUPFAM" id="SSF54373">
    <property type="entry name" value="FAD-linked reductases, C-terminal domain"/>
    <property type="match status" value="1"/>
</dbReference>
<dbReference type="InterPro" id="IPR036188">
    <property type="entry name" value="FAD/NAD-bd_sf"/>
</dbReference>
<evidence type="ECO:0000259" key="7">
    <source>
        <dbReference type="PROSITE" id="PS00624"/>
    </source>
</evidence>
<keyword evidence="4" id="KW-0285">Flavoprotein</keyword>
<dbReference type="PIRSF" id="PIRSF000137">
    <property type="entry name" value="Alcohol_oxidase"/>
    <property type="match status" value="1"/>
</dbReference>
<evidence type="ECO:0000256" key="5">
    <source>
        <dbReference type="SAM" id="MobiDB-lite"/>
    </source>
</evidence>
<evidence type="ECO:0000256" key="3">
    <source>
        <dbReference type="PIRSR" id="PIRSR000137-2"/>
    </source>
</evidence>
<dbReference type="InterPro" id="IPR000172">
    <property type="entry name" value="GMC_OxRdtase_N"/>
</dbReference>
<dbReference type="PANTHER" id="PTHR11552">
    <property type="entry name" value="GLUCOSE-METHANOL-CHOLINE GMC OXIDOREDUCTASE"/>
    <property type="match status" value="1"/>
</dbReference>
<dbReference type="SUPFAM" id="SSF51905">
    <property type="entry name" value="FAD/NAD(P)-binding domain"/>
    <property type="match status" value="1"/>
</dbReference>
<dbReference type="PANTHER" id="PTHR11552:SF78">
    <property type="entry name" value="GLUCOSE-METHANOL-CHOLINE OXIDOREDUCTASE N-TERMINAL DOMAIN-CONTAINING PROTEIN"/>
    <property type="match status" value="1"/>
</dbReference>
<accession>A0A4S8L3E6</accession>
<dbReference type="PROSITE" id="PS00624">
    <property type="entry name" value="GMC_OXRED_2"/>
    <property type="match status" value="1"/>
</dbReference>
<protein>
    <submittedName>
        <fullName evidence="8">Alcohol oxidase</fullName>
    </submittedName>
</protein>
<feature type="binding site" evidence="3">
    <location>
        <begin position="18"/>
        <end position="19"/>
    </location>
    <ligand>
        <name>FAD</name>
        <dbReference type="ChEBI" id="CHEBI:57692"/>
    </ligand>
</feature>
<keyword evidence="3 4" id="KW-0274">FAD</keyword>
<dbReference type="EMBL" id="ML179727">
    <property type="protein sequence ID" value="THU82508.1"/>
    <property type="molecule type" value="Genomic_DNA"/>
</dbReference>
<organism evidence="8 9">
    <name type="scientific">Dendrothele bispora (strain CBS 962.96)</name>
    <dbReference type="NCBI Taxonomy" id="1314807"/>
    <lineage>
        <taxon>Eukaryota</taxon>
        <taxon>Fungi</taxon>
        <taxon>Dikarya</taxon>
        <taxon>Basidiomycota</taxon>
        <taxon>Agaricomycotina</taxon>
        <taxon>Agaricomycetes</taxon>
        <taxon>Agaricomycetidae</taxon>
        <taxon>Agaricales</taxon>
        <taxon>Agaricales incertae sedis</taxon>
        <taxon>Dendrothele</taxon>
    </lineage>
</organism>
<dbReference type="AlphaFoldDB" id="A0A4S8L3E6"/>
<sequence>MSASATDTFDLIFAGGGTTACICAGRLAAADPSLRILLLEAGPHTRNLQTHIQPARYFRNLAVNETLTYQIGNPSKALNGRAPIVPTGRCVGGGSAVNFQMYTRASPSDYDDWEKFGNPGWSSKDLIPLANKAENYQVNDSPKHGHSGPLKISVGGLPTNIDADYLKVASAYDKDRSLLDDVADFGEINGYGKWHKYIDKDTGKRSDVAHHYIYNQDSTNENLVVKDRCRVVRVIFEGNRAVGVEYVDDASNRNNADKDQKDQKDIQISRAMAEKCVIVSGGAFGSPAILERSGIGSKNFLQKLDVPVLVDLPGVGENYQDHNLVFTGFYAHEKAHTMDDIFRGTDDVVKPHLDQWLQSGTGLMAHNGIDVGIKLRPIAQKEFAELGEEFKKTWEGVYANAPDKPVAWTGVINAYAGVDDNDYKAGKRYISGAYYLCYPVSIGHVHIRDGQNPYMPLEFEAGFLDEPADLASLRWSYKHSRELVRRMAHYRGEIPSGHPKFPEGSAAAARGECDGPEPIEAEDIVYTEEDDRAIDDFHRDVVNTTWHSLGTCAMKPREQNGVVDSSLNVYGVQNLKVADMSIAPSNVGANTYNTAIVIGERAALILAGELGIKSV</sequence>
<dbReference type="InterPro" id="IPR007867">
    <property type="entry name" value="GMC_OxRtase_C"/>
</dbReference>
<evidence type="ECO:0000256" key="4">
    <source>
        <dbReference type="RuleBase" id="RU003968"/>
    </source>
</evidence>
<comment type="cofactor">
    <cofactor evidence="1 3">
        <name>FAD</name>
        <dbReference type="ChEBI" id="CHEBI:57692"/>
    </cofactor>
</comment>
<feature type="binding site" evidence="3">
    <location>
        <begin position="546"/>
        <end position="547"/>
    </location>
    <ligand>
        <name>FAD</name>
        <dbReference type="ChEBI" id="CHEBI:57692"/>
    </ligand>
</feature>
<evidence type="ECO:0000256" key="2">
    <source>
        <dbReference type="ARBA" id="ARBA00010790"/>
    </source>
</evidence>
<evidence type="ECO:0000256" key="1">
    <source>
        <dbReference type="ARBA" id="ARBA00001974"/>
    </source>
</evidence>
<feature type="region of interest" description="Disordered" evidence="5">
    <location>
        <begin position="495"/>
        <end position="516"/>
    </location>
</feature>
<evidence type="ECO:0000313" key="9">
    <source>
        <dbReference type="Proteomes" id="UP000297245"/>
    </source>
</evidence>
<evidence type="ECO:0000313" key="8">
    <source>
        <dbReference type="EMBL" id="THU82508.1"/>
    </source>
</evidence>
<feature type="domain" description="Glucose-methanol-choline oxidoreductase N-terminal" evidence="7">
    <location>
        <begin position="282"/>
        <end position="296"/>
    </location>
</feature>
<dbReference type="OrthoDB" id="269227at2759"/>
<name>A0A4S8L3E6_DENBC</name>
<proteinExistence type="inferred from homology"/>
<dbReference type="GO" id="GO:0016614">
    <property type="term" value="F:oxidoreductase activity, acting on CH-OH group of donors"/>
    <property type="evidence" value="ECO:0007669"/>
    <property type="project" value="InterPro"/>
</dbReference>
<dbReference type="Gene3D" id="3.30.560.10">
    <property type="entry name" value="Glucose Oxidase, domain 3"/>
    <property type="match status" value="1"/>
</dbReference>
<dbReference type="Pfam" id="PF00732">
    <property type="entry name" value="GMC_oxred_N"/>
    <property type="match status" value="1"/>
</dbReference>
<dbReference type="Proteomes" id="UP000297245">
    <property type="component" value="Unassembled WGS sequence"/>
</dbReference>
<gene>
    <name evidence="8" type="ORF">K435DRAFT_784601</name>
</gene>
<dbReference type="Gene3D" id="3.50.50.60">
    <property type="entry name" value="FAD/NAD(P)-binding domain"/>
    <property type="match status" value="1"/>
</dbReference>
<keyword evidence="9" id="KW-1185">Reference proteome</keyword>
<feature type="domain" description="Glucose-methanol-choline oxidoreductase N-terminal" evidence="6">
    <location>
        <begin position="88"/>
        <end position="111"/>
    </location>
</feature>